<accession>A0AA38G9T9</accession>
<name>A0AA38G9T9_TAXCH</name>
<dbReference type="OMA" id="PGENGPM"/>
<proteinExistence type="predicted"/>
<dbReference type="Proteomes" id="UP000824469">
    <property type="component" value="Unassembled WGS sequence"/>
</dbReference>
<evidence type="ECO:0000313" key="2">
    <source>
        <dbReference type="EMBL" id="KAH9319317.1"/>
    </source>
</evidence>
<gene>
    <name evidence="2" type="ORF">KI387_021086</name>
</gene>
<comment type="caution">
    <text evidence="2">The sequence shown here is derived from an EMBL/GenBank/DDBJ whole genome shotgun (WGS) entry which is preliminary data.</text>
</comment>
<feature type="compositionally biased region" description="Low complexity" evidence="1">
    <location>
        <begin position="65"/>
        <end position="99"/>
    </location>
</feature>
<feature type="compositionally biased region" description="Low complexity" evidence="1">
    <location>
        <begin position="146"/>
        <end position="155"/>
    </location>
</feature>
<keyword evidence="3" id="KW-1185">Reference proteome</keyword>
<evidence type="ECO:0000256" key="1">
    <source>
        <dbReference type="SAM" id="MobiDB-lite"/>
    </source>
</evidence>
<sequence>MSWGTPWPSGPAYGPAGQRASAPAGQEGQAGRRTCGSRRAPPARRLPAHGKRQAGEAGGAGGRPRGQAGPRQRAARTAGWQRAGRAGRAAEGPAGPAAQSRGGGRHDTGPHPRTAHAHSRTSRRPDTGPATEKTGGRKPVGPAAAPPDLGTGTPDGRPPPGRAGRASAAGSKADQPGPPADAGGTRGRKQAGQLADPDGPGRHGVEAGAGRTEQQARSGPGTP</sequence>
<reference evidence="2 3" key="1">
    <citation type="journal article" date="2021" name="Nat. Plants">
        <title>The Taxus genome provides insights into paclitaxel biosynthesis.</title>
        <authorList>
            <person name="Xiong X."/>
            <person name="Gou J."/>
            <person name="Liao Q."/>
            <person name="Li Y."/>
            <person name="Zhou Q."/>
            <person name="Bi G."/>
            <person name="Li C."/>
            <person name="Du R."/>
            <person name="Wang X."/>
            <person name="Sun T."/>
            <person name="Guo L."/>
            <person name="Liang H."/>
            <person name="Lu P."/>
            <person name="Wu Y."/>
            <person name="Zhang Z."/>
            <person name="Ro D.K."/>
            <person name="Shang Y."/>
            <person name="Huang S."/>
            <person name="Yan J."/>
        </authorList>
    </citation>
    <scope>NUCLEOTIDE SEQUENCE [LARGE SCALE GENOMIC DNA]</scope>
    <source>
        <strain evidence="2">Ta-2019</strain>
    </source>
</reference>
<feature type="compositionally biased region" description="Low complexity" evidence="1">
    <location>
        <begin position="162"/>
        <end position="174"/>
    </location>
</feature>
<feature type="region of interest" description="Disordered" evidence="1">
    <location>
        <begin position="1"/>
        <end position="223"/>
    </location>
</feature>
<dbReference type="AlphaFoldDB" id="A0AA38G9T9"/>
<organism evidence="2 3">
    <name type="scientific">Taxus chinensis</name>
    <name type="common">Chinese yew</name>
    <name type="synonym">Taxus wallichiana var. chinensis</name>
    <dbReference type="NCBI Taxonomy" id="29808"/>
    <lineage>
        <taxon>Eukaryota</taxon>
        <taxon>Viridiplantae</taxon>
        <taxon>Streptophyta</taxon>
        <taxon>Embryophyta</taxon>
        <taxon>Tracheophyta</taxon>
        <taxon>Spermatophyta</taxon>
        <taxon>Pinopsida</taxon>
        <taxon>Pinidae</taxon>
        <taxon>Conifers II</taxon>
        <taxon>Cupressales</taxon>
        <taxon>Taxaceae</taxon>
        <taxon>Taxus</taxon>
    </lineage>
</organism>
<feature type="compositionally biased region" description="Basic residues" evidence="1">
    <location>
        <begin position="113"/>
        <end position="122"/>
    </location>
</feature>
<feature type="non-terminal residue" evidence="2">
    <location>
        <position position="223"/>
    </location>
</feature>
<dbReference type="EMBL" id="JAHRHJ020000004">
    <property type="protein sequence ID" value="KAH9319317.1"/>
    <property type="molecule type" value="Genomic_DNA"/>
</dbReference>
<evidence type="ECO:0000313" key="3">
    <source>
        <dbReference type="Proteomes" id="UP000824469"/>
    </source>
</evidence>
<protein>
    <submittedName>
        <fullName evidence="2">Uncharacterized protein</fullName>
    </submittedName>
</protein>